<dbReference type="InterPro" id="IPR032847">
    <property type="entry name" value="PRPF17"/>
</dbReference>
<dbReference type="Proteomes" id="UP000823749">
    <property type="component" value="Chromosome 5"/>
</dbReference>
<evidence type="ECO:0000313" key="2">
    <source>
        <dbReference type="Proteomes" id="UP000823749"/>
    </source>
</evidence>
<dbReference type="Gene3D" id="2.130.10.10">
    <property type="entry name" value="YVTN repeat-like/Quinoprotein amine dehydrogenase"/>
    <property type="match status" value="1"/>
</dbReference>
<dbReference type="PANTHER" id="PTHR43979">
    <property type="entry name" value="PRE-MRNA-PROCESSING FACTOR 17"/>
    <property type="match status" value="1"/>
</dbReference>
<comment type="caution">
    <text evidence="1">The sequence shown here is derived from an EMBL/GenBank/DDBJ whole genome shotgun (WGS) entry which is preliminary data.</text>
</comment>
<keyword evidence="2" id="KW-1185">Reference proteome</keyword>
<proteinExistence type="predicted"/>
<dbReference type="SUPFAM" id="SSF50978">
    <property type="entry name" value="WD40 repeat-like"/>
    <property type="match status" value="1"/>
</dbReference>
<dbReference type="GO" id="GO:0003729">
    <property type="term" value="F:mRNA binding"/>
    <property type="evidence" value="ECO:0007669"/>
    <property type="project" value="TreeGrafter"/>
</dbReference>
<gene>
    <name evidence="1" type="ORF">RHGRI_013936</name>
</gene>
<dbReference type="InterPro" id="IPR015943">
    <property type="entry name" value="WD40/YVTN_repeat-like_dom_sf"/>
</dbReference>
<dbReference type="PANTHER" id="PTHR43979:SF1">
    <property type="entry name" value="PRE-MRNA-PROCESSING FACTOR 17"/>
    <property type="match status" value="1"/>
</dbReference>
<reference evidence="1" key="1">
    <citation type="submission" date="2020-08" db="EMBL/GenBank/DDBJ databases">
        <title>Plant Genome Project.</title>
        <authorList>
            <person name="Zhang R.-G."/>
        </authorList>
    </citation>
    <scope>NUCLEOTIDE SEQUENCE</scope>
    <source>
        <strain evidence="1">WSP0</strain>
        <tissue evidence="1">Leaf</tissue>
    </source>
</reference>
<dbReference type="EMBL" id="JACTNZ010000005">
    <property type="protein sequence ID" value="KAG5548410.1"/>
    <property type="molecule type" value="Genomic_DNA"/>
</dbReference>
<sequence>MVRVSASFETGRVAKSLDWFWDWKSSKVFRTLKFHEGVCIDCEWHPLEQSKVATCRWDGLIKLVMISYCHRILGRRGHCRGQGQGYEDCIMV</sequence>
<evidence type="ECO:0000313" key="1">
    <source>
        <dbReference type="EMBL" id="KAG5548410.1"/>
    </source>
</evidence>
<dbReference type="GO" id="GO:0000398">
    <property type="term" value="P:mRNA splicing, via spliceosome"/>
    <property type="evidence" value="ECO:0007669"/>
    <property type="project" value="InterPro"/>
</dbReference>
<name>A0AAV6K7G2_9ERIC</name>
<dbReference type="AlphaFoldDB" id="A0AAV6K7G2"/>
<accession>A0AAV6K7G2</accession>
<dbReference type="InterPro" id="IPR036322">
    <property type="entry name" value="WD40_repeat_dom_sf"/>
</dbReference>
<protein>
    <submittedName>
        <fullName evidence="1">Uncharacterized protein</fullName>
    </submittedName>
</protein>
<dbReference type="GO" id="GO:0071013">
    <property type="term" value="C:catalytic step 2 spliceosome"/>
    <property type="evidence" value="ECO:0007669"/>
    <property type="project" value="InterPro"/>
</dbReference>
<organism evidence="1 2">
    <name type="scientific">Rhododendron griersonianum</name>
    <dbReference type="NCBI Taxonomy" id="479676"/>
    <lineage>
        <taxon>Eukaryota</taxon>
        <taxon>Viridiplantae</taxon>
        <taxon>Streptophyta</taxon>
        <taxon>Embryophyta</taxon>
        <taxon>Tracheophyta</taxon>
        <taxon>Spermatophyta</taxon>
        <taxon>Magnoliopsida</taxon>
        <taxon>eudicotyledons</taxon>
        <taxon>Gunneridae</taxon>
        <taxon>Pentapetalae</taxon>
        <taxon>asterids</taxon>
        <taxon>Ericales</taxon>
        <taxon>Ericaceae</taxon>
        <taxon>Ericoideae</taxon>
        <taxon>Rhodoreae</taxon>
        <taxon>Rhododendron</taxon>
    </lineage>
</organism>